<dbReference type="SUPFAM" id="SSF53448">
    <property type="entry name" value="Nucleotide-diphospho-sugar transferases"/>
    <property type="match status" value="1"/>
</dbReference>
<reference evidence="2" key="1">
    <citation type="journal article" date="2013" name="Environ. Microbiol.">
        <title>Seasonally variable intestinal metagenomes of the red palm weevil (Rhynchophorus ferrugineus).</title>
        <authorList>
            <person name="Jia S."/>
            <person name="Zhang X."/>
            <person name="Zhang G."/>
            <person name="Yin A."/>
            <person name="Zhang S."/>
            <person name="Li F."/>
            <person name="Wang L."/>
            <person name="Zhao D."/>
            <person name="Yun Q."/>
            <person name="Tala"/>
            <person name="Wang J."/>
            <person name="Sun G."/>
            <person name="Baabdullah M."/>
            <person name="Yu X."/>
            <person name="Hu S."/>
            <person name="Al-Mssallem I.S."/>
            <person name="Yu J."/>
        </authorList>
    </citation>
    <scope>NUCLEOTIDE SEQUENCE</scope>
</reference>
<sequence>MIQALIASTDTSVPAGPAALIPVTVVIVNYNGGTSIQTCVAALSQQLEQRQILVIDNASHDGSSRALHQAFPESQIVPLRRNRGFARPSTSP</sequence>
<dbReference type="InterPro" id="IPR001173">
    <property type="entry name" value="Glyco_trans_2-like"/>
</dbReference>
<dbReference type="EMBL" id="KF121067">
    <property type="protein sequence ID" value="AIA88349.1"/>
    <property type="molecule type" value="Genomic_DNA"/>
</dbReference>
<dbReference type="AlphaFoldDB" id="A0A060BZH6"/>
<accession>A0A060BZH6</accession>
<proteinExistence type="predicted"/>
<evidence type="ECO:0000259" key="1">
    <source>
        <dbReference type="Pfam" id="PF00535"/>
    </source>
</evidence>
<organism evidence="2">
    <name type="scientific">uncultured Desulfurispirillum sp</name>
    <dbReference type="NCBI Taxonomy" id="759878"/>
    <lineage>
        <taxon>Bacteria</taxon>
        <taxon>Pseudomonadati</taxon>
        <taxon>Chrysiogenota</taxon>
        <taxon>Chrysiogenia</taxon>
        <taxon>Chrysiogenales</taxon>
        <taxon>Chrysiogenaceae</taxon>
        <taxon>Desulfurispirillum</taxon>
        <taxon>environmental samples</taxon>
    </lineage>
</organism>
<protein>
    <submittedName>
        <fullName evidence="2">CAZy families GT2 protein</fullName>
    </submittedName>
</protein>
<dbReference type="Pfam" id="PF00535">
    <property type="entry name" value="Glycos_transf_2"/>
    <property type="match status" value="1"/>
</dbReference>
<feature type="non-terminal residue" evidence="2">
    <location>
        <position position="92"/>
    </location>
</feature>
<dbReference type="Gene3D" id="3.90.550.10">
    <property type="entry name" value="Spore Coat Polysaccharide Biosynthesis Protein SpsA, Chain A"/>
    <property type="match status" value="1"/>
</dbReference>
<feature type="domain" description="Glycosyltransferase 2-like" evidence="1">
    <location>
        <begin position="24"/>
        <end position="86"/>
    </location>
</feature>
<evidence type="ECO:0000313" key="2">
    <source>
        <dbReference type="EMBL" id="AIA88349.1"/>
    </source>
</evidence>
<dbReference type="InterPro" id="IPR029044">
    <property type="entry name" value="Nucleotide-diphossugar_trans"/>
</dbReference>
<name>A0A060BZH6_9BACT</name>